<dbReference type="PANTHER" id="PTHR43781:SF1">
    <property type="entry name" value="SACCHAROPINE DEHYDROGENASE"/>
    <property type="match status" value="1"/>
</dbReference>
<protein>
    <submittedName>
        <fullName evidence="2">Membrane protein</fullName>
    </submittedName>
</protein>
<dbReference type="InterPro" id="IPR005097">
    <property type="entry name" value="Sacchrp_dh_NADP-bd"/>
</dbReference>
<comment type="caution">
    <text evidence="2">The sequence shown here is derived from an EMBL/GenBank/DDBJ whole genome shotgun (WGS) entry which is preliminary data.</text>
</comment>
<feature type="domain" description="Saccharopine dehydrogenase NADP binding" evidence="1">
    <location>
        <begin position="5"/>
        <end position="120"/>
    </location>
</feature>
<name>A0A917CF27_9HYPH</name>
<dbReference type="Gene3D" id="3.40.50.720">
    <property type="entry name" value="NAD(P)-binding Rossmann-like Domain"/>
    <property type="match status" value="1"/>
</dbReference>
<accession>A0A917CF27</accession>
<proteinExistence type="predicted"/>
<keyword evidence="3" id="KW-1185">Reference proteome</keyword>
<evidence type="ECO:0000313" key="2">
    <source>
        <dbReference type="EMBL" id="GGF85848.1"/>
    </source>
</evidence>
<dbReference type="SUPFAM" id="SSF51735">
    <property type="entry name" value="NAD(P)-binding Rossmann-fold domains"/>
    <property type="match status" value="1"/>
</dbReference>
<dbReference type="AlphaFoldDB" id="A0A917CF27"/>
<dbReference type="RefSeq" id="WP_188583803.1">
    <property type="nucleotide sequence ID" value="NZ_BMCT01000011.1"/>
</dbReference>
<organism evidence="2 3">
    <name type="scientific">Azorhizobium oxalatiphilum</name>
    <dbReference type="NCBI Taxonomy" id="980631"/>
    <lineage>
        <taxon>Bacteria</taxon>
        <taxon>Pseudomonadati</taxon>
        <taxon>Pseudomonadota</taxon>
        <taxon>Alphaproteobacteria</taxon>
        <taxon>Hyphomicrobiales</taxon>
        <taxon>Xanthobacteraceae</taxon>
        <taxon>Azorhizobium</taxon>
    </lineage>
</organism>
<dbReference type="Proteomes" id="UP000606044">
    <property type="component" value="Unassembled WGS sequence"/>
</dbReference>
<dbReference type="InterPro" id="IPR036291">
    <property type="entry name" value="NAD(P)-bd_dom_sf"/>
</dbReference>
<evidence type="ECO:0000259" key="1">
    <source>
        <dbReference type="Pfam" id="PF03435"/>
    </source>
</evidence>
<reference evidence="2" key="2">
    <citation type="submission" date="2020-09" db="EMBL/GenBank/DDBJ databases">
        <authorList>
            <person name="Sun Q."/>
            <person name="Sedlacek I."/>
        </authorList>
    </citation>
    <scope>NUCLEOTIDE SEQUENCE</scope>
    <source>
        <strain evidence="2">CCM 7897</strain>
    </source>
</reference>
<evidence type="ECO:0000313" key="3">
    <source>
        <dbReference type="Proteomes" id="UP000606044"/>
    </source>
</evidence>
<dbReference type="PANTHER" id="PTHR43781">
    <property type="entry name" value="SACCHAROPINE DEHYDROGENASE"/>
    <property type="match status" value="1"/>
</dbReference>
<reference evidence="2" key="1">
    <citation type="journal article" date="2014" name="Int. J. Syst. Evol. Microbiol.">
        <title>Complete genome sequence of Corynebacterium casei LMG S-19264T (=DSM 44701T), isolated from a smear-ripened cheese.</title>
        <authorList>
            <consortium name="US DOE Joint Genome Institute (JGI-PGF)"/>
            <person name="Walter F."/>
            <person name="Albersmeier A."/>
            <person name="Kalinowski J."/>
            <person name="Ruckert C."/>
        </authorList>
    </citation>
    <scope>NUCLEOTIDE SEQUENCE</scope>
    <source>
        <strain evidence="2">CCM 7897</strain>
    </source>
</reference>
<dbReference type="EMBL" id="BMCT01000011">
    <property type="protein sequence ID" value="GGF85848.1"/>
    <property type="molecule type" value="Genomic_DNA"/>
</dbReference>
<dbReference type="Pfam" id="PF03435">
    <property type="entry name" value="Sacchrp_dh_NADP"/>
    <property type="match status" value="1"/>
</dbReference>
<sequence>MTKLMIYGATGYTGRMAAAHARKAGLPLILAGRTSAIVDLAEALQAEPRVFGLDDEGVIDAALSDVGVLLNCAGPFMHTAEPLMRAAIRNGVHYLDIAAELDSYRLAEELDAKALAAGVMLLPGSGGSVAMLGCLAGHAAGRVTRPQKIAIALHVSGSMSRGSAISASQNVSARTLMRMDGQLVDRPASELVPFDFGKGPVDSFPVTLPDLITIAKATGIPNIETFVHVSGDAFPAGDLSHLPDGPSAEAREANRYQAAVQVTGDNGVIVRSILDTVNGYSFTPMAAAEAARRVLAGESRPGFQTPAGMFGNGFAETIADTRIVDL</sequence>
<gene>
    <name evidence="2" type="ORF">GCM10007301_52110</name>
</gene>